<dbReference type="EMBL" id="QZEI01000030">
    <property type="protein sequence ID" value="RLV59606.1"/>
    <property type="molecule type" value="Genomic_DNA"/>
</dbReference>
<comment type="caution">
    <text evidence="2">The sequence shown here is derived from an EMBL/GenBank/DDBJ whole genome shotgun (WGS) entry which is preliminary data.</text>
</comment>
<feature type="region of interest" description="Disordered" evidence="1">
    <location>
        <begin position="623"/>
        <end position="651"/>
    </location>
</feature>
<dbReference type="RefSeq" id="WP_121839093.1">
    <property type="nucleotide sequence ID" value="NZ_ML014779.1"/>
</dbReference>
<evidence type="ECO:0000313" key="2">
    <source>
        <dbReference type="EMBL" id="RLV59606.1"/>
    </source>
</evidence>
<reference evidence="2 3" key="1">
    <citation type="submission" date="2018-09" db="EMBL/GenBank/DDBJ databases">
        <title>Phylogeny of the Shewanellaceae, and recommendation for two new genera, Pseudoshewanella and Parashewanella.</title>
        <authorList>
            <person name="Wang G."/>
        </authorList>
    </citation>
    <scope>NUCLEOTIDE SEQUENCE [LARGE SCALE GENOMIC DNA]</scope>
    <source>
        <strain evidence="2 3">C51</strain>
    </source>
</reference>
<feature type="region of interest" description="Disordered" evidence="1">
    <location>
        <begin position="1"/>
        <end position="46"/>
    </location>
</feature>
<feature type="compositionally biased region" description="Gly residues" evidence="1">
    <location>
        <begin position="173"/>
        <end position="185"/>
    </location>
</feature>
<feature type="compositionally biased region" description="Polar residues" evidence="1">
    <location>
        <begin position="221"/>
        <end position="245"/>
    </location>
</feature>
<keyword evidence="3" id="KW-1185">Reference proteome</keyword>
<feature type="region of interest" description="Disordered" evidence="1">
    <location>
        <begin position="668"/>
        <end position="694"/>
    </location>
</feature>
<proteinExistence type="predicted"/>
<organism evidence="2 3">
    <name type="scientific">Parashewanella curva</name>
    <dbReference type="NCBI Taxonomy" id="2338552"/>
    <lineage>
        <taxon>Bacteria</taxon>
        <taxon>Pseudomonadati</taxon>
        <taxon>Pseudomonadota</taxon>
        <taxon>Gammaproteobacteria</taxon>
        <taxon>Alteromonadales</taxon>
        <taxon>Shewanellaceae</taxon>
        <taxon>Parashewanella</taxon>
    </lineage>
</organism>
<protein>
    <submittedName>
        <fullName evidence="2">Uncharacterized protein</fullName>
    </submittedName>
</protein>
<feature type="compositionally biased region" description="Polar residues" evidence="1">
    <location>
        <begin position="29"/>
        <end position="46"/>
    </location>
</feature>
<dbReference type="Proteomes" id="UP000281474">
    <property type="component" value="Unassembled WGS sequence"/>
</dbReference>
<feature type="region of interest" description="Disordered" evidence="1">
    <location>
        <begin position="145"/>
        <end position="245"/>
    </location>
</feature>
<sequence length="831" mass="91846">MTDPAIPPETAQHHYPTAQAMSGLPPESTGEQSSSASNQHCNPTTHSYTFSEAQVTQAFAALNFHNAPVNLPPSHHDAPPRSQTPYFVAQYQPSWSEQHLHQMGGFPPRQLTGYTPQQMSSYPQSDGRYPQPVGGYPQPVGEYPQSGGRYPQSGGRYPQPVGGYQQPVSGYPQSGGGYSQTGGGFPQPVGGYSQTGGGFPTTQIGQPLQPTRYRRLPPPSKQQQVGEHSQPSPTVNPHETETGDLSSLLDTTENHVTVNEIKQTSIVAVARLERENKLRKLNATISQGITEMHKDILRGAIIAADITWVNLLPYLEGAISKTLPAENNGEKSIPNIESILNQFDSDFLSQLYEYQQSFNFEQQFNQVSEIFANCVQMDISEAKHYVLTAIYQELFKAQSSITSSMNTSSTFLKVKQLVEQANKVGKPVELTRVKPNVEIQLQLLSAIEEILTQTLGNIDIEQTIQYFTFTLLKELDSFLPELSDRTLSSILEKHKNLGRILQHTDRNVYLRTALVKDRYEAARTYAPNSPRWRSNGALSLISTVISEYMKEELQCDESKAKAHVHRAILSSKYDSVTGLKEKINATAAAVVCHRTVVSDIALVKVMLQVTKTDLKMDKPLASRRAKQAVTSENSPHPLDLVTSPAGDTASSQLQKSPVTALPITYHQTPPPVTPTHPDTTTKVQQKPVATTKVKTNPVATKQPIAVEHKKSEEGKVSPEAFIEQQSESLVAALQSSLQTFSNTLFRKGMLKRKYSFSTQPAKRAEVEAVLNEVKNFFKICRHQKAKRWDDFLEALDLSDPLAGNGSAGSRSKDVKLTPIQNIRLQSRQVVV</sequence>
<evidence type="ECO:0000256" key="1">
    <source>
        <dbReference type="SAM" id="MobiDB-lite"/>
    </source>
</evidence>
<gene>
    <name evidence="2" type="ORF">D5018_11190</name>
</gene>
<feature type="compositionally biased region" description="Polar residues" evidence="1">
    <location>
        <begin position="200"/>
        <end position="209"/>
    </location>
</feature>
<accession>A0A3L8PW76</accession>
<evidence type="ECO:0000313" key="3">
    <source>
        <dbReference type="Proteomes" id="UP000281474"/>
    </source>
</evidence>
<dbReference type="AlphaFoldDB" id="A0A3L8PW76"/>
<feature type="compositionally biased region" description="Polar residues" evidence="1">
    <location>
        <begin position="682"/>
        <end position="694"/>
    </location>
</feature>
<name>A0A3L8PW76_9GAMM</name>